<dbReference type="EMBL" id="JACOAF010000030">
    <property type="protein sequence ID" value="MBC3540713.1"/>
    <property type="molecule type" value="Genomic_DNA"/>
</dbReference>
<evidence type="ECO:0000256" key="3">
    <source>
        <dbReference type="ARBA" id="ARBA00022840"/>
    </source>
</evidence>
<feature type="domain" description="ABC transporter" evidence="4">
    <location>
        <begin position="6"/>
        <end position="224"/>
    </location>
</feature>
<dbReference type="RefSeq" id="WP_186638794.1">
    <property type="nucleotide sequence ID" value="NZ_JACOAF010000030.1"/>
</dbReference>
<dbReference type="GO" id="GO:0005524">
    <property type="term" value="F:ATP binding"/>
    <property type="evidence" value="ECO:0007669"/>
    <property type="project" value="UniProtKB-KW"/>
</dbReference>
<evidence type="ECO:0000259" key="4">
    <source>
        <dbReference type="PROSITE" id="PS50893"/>
    </source>
</evidence>
<reference evidence="5 6" key="1">
    <citation type="journal article" date="2019" name="Int. J. Syst. Evol. Microbiol.">
        <title>Rufibacter sediminis sp. nov., isolated from freshwater lake sediment.</title>
        <authorList>
            <person name="Qu J.H."/>
            <person name="Zhang L.J."/>
            <person name="Fu Y.H."/>
            <person name="Li H.F."/>
        </authorList>
    </citation>
    <scope>NUCLEOTIDE SEQUENCE [LARGE SCALE GENOMIC DNA]</scope>
    <source>
        <strain evidence="5 6">H-1</strain>
    </source>
</reference>
<name>A0ABR6VV84_9BACT</name>
<dbReference type="PROSITE" id="PS50893">
    <property type="entry name" value="ABC_TRANSPORTER_2"/>
    <property type="match status" value="1"/>
</dbReference>
<evidence type="ECO:0000256" key="2">
    <source>
        <dbReference type="ARBA" id="ARBA00022741"/>
    </source>
</evidence>
<evidence type="ECO:0000313" key="6">
    <source>
        <dbReference type="Proteomes" id="UP000659698"/>
    </source>
</evidence>
<sequence>MAPDTLEADSIIYRIGDRNLLKNIYLKCQVGEVVGLLGRNGSGKSTLLKIIFGTLETENKSIRINGKRCQRPFTQHLISYLPQESFLPRSLKVRQLISLFLPSREKQEALKEHARIQPLLSKTVHQLSGGQLRYLEVALLLHLDTPFLLLDEPFSGIEPLLKEHMQELILAHKETKGILVTDHNYRHIIDVSDRLILLTEGTCRPIHHLQELEDWEYVPAGIFS</sequence>
<dbReference type="SUPFAM" id="SSF52540">
    <property type="entry name" value="P-loop containing nucleoside triphosphate hydrolases"/>
    <property type="match status" value="1"/>
</dbReference>
<organism evidence="5 6">
    <name type="scientific">Rufibacter sediminis</name>
    <dbReference type="NCBI Taxonomy" id="2762756"/>
    <lineage>
        <taxon>Bacteria</taxon>
        <taxon>Pseudomonadati</taxon>
        <taxon>Bacteroidota</taxon>
        <taxon>Cytophagia</taxon>
        <taxon>Cytophagales</taxon>
        <taxon>Hymenobacteraceae</taxon>
        <taxon>Rufibacter</taxon>
    </lineage>
</organism>
<dbReference type="SMART" id="SM00382">
    <property type="entry name" value="AAA"/>
    <property type="match status" value="1"/>
</dbReference>
<dbReference type="InterPro" id="IPR051782">
    <property type="entry name" value="ABC_Transporter_VariousFunc"/>
</dbReference>
<dbReference type="InterPro" id="IPR003439">
    <property type="entry name" value="ABC_transporter-like_ATP-bd"/>
</dbReference>
<dbReference type="PANTHER" id="PTHR42939:SF1">
    <property type="entry name" value="ABC TRANSPORTER ATP-BINDING PROTEIN ALBC-RELATED"/>
    <property type="match status" value="1"/>
</dbReference>
<evidence type="ECO:0000313" key="5">
    <source>
        <dbReference type="EMBL" id="MBC3540713.1"/>
    </source>
</evidence>
<keyword evidence="1" id="KW-0813">Transport</keyword>
<dbReference type="PANTHER" id="PTHR42939">
    <property type="entry name" value="ABC TRANSPORTER ATP-BINDING PROTEIN ALBC-RELATED"/>
    <property type="match status" value="1"/>
</dbReference>
<keyword evidence="6" id="KW-1185">Reference proteome</keyword>
<evidence type="ECO:0000256" key="1">
    <source>
        <dbReference type="ARBA" id="ARBA00022448"/>
    </source>
</evidence>
<comment type="caution">
    <text evidence="5">The sequence shown here is derived from an EMBL/GenBank/DDBJ whole genome shotgun (WGS) entry which is preliminary data.</text>
</comment>
<gene>
    <name evidence="5" type="ORF">H7U12_13550</name>
</gene>
<keyword evidence="2" id="KW-0547">Nucleotide-binding</keyword>
<dbReference type="Pfam" id="PF00005">
    <property type="entry name" value="ABC_tran"/>
    <property type="match status" value="1"/>
</dbReference>
<proteinExistence type="predicted"/>
<dbReference type="Gene3D" id="3.40.50.300">
    <property type="entry name" value="P-loop containing nucleotide triphosphate hydrolases"/>
    <property type="match status" value="1"/>
</dbReference>
<accession>A0ABR6VV84</accession>
<protein>
    <submittedName>
        <fullName evidence="5">ATP-binding cassette domain-containing protein</fullName>
    </submittedName>
</protein>
<dbReference type="InterPro" id="IPR003593">
    <property type="entry name" value="AAA+_ATPase"/>
</dbReference>
<keyword evidence="3 5" id="KW-0067">ATP-binding</keyword>
<dbReference type="Proteomes" id="UP000659698">
    <property type="component" value="Unassembled WGS sequence"/>
</dbReference>
<dbReference type="InterPro" id="IPR027417">
    <property type="entry name" value="P-loop_NTPase"/>
</dbReference>